<feature type="transmembrane region" description="Helical" evidence="6">
    <location>
        <begin position="16"/>
        <end position="33"/>
    </location>
</feature>
<proteinExistence type="predicted"/>
<feature type="transmembrane region" description="Helical" evidence="6">
    <location>
        <begin position="272"/>
        <end position="299"/>
    </location>
</feature>
<keyword evidence="2" id="KW-1003">Cell membrane</keyword>
<feature type="transmembrane region" description="Helical" evidence="6">
    <location>
        <begin position="45"/>
        <end position="63"/>
    </location>
</feature>
<evidence type="ECO:0000256" key="6">
    <source>
        <dbReference type="SAM" id="Phobius"/>
    </source>
</evidence>
<evidence type="ECO:0000313" key="7">
    <source>
        <dbReference type="EMBL" id="PMM59323.1"/>
    </source>
</evidence>
<sequence length="314" mass="35301">MYLISGNVYARRLKRLYLWLALGFVIYIAWMHLSDIRTAIQSLQTLSAELLILSLGLVMLSYACRSLRWLGYIRLTEYKASIKLHTLVYLSGFAFTVSPGKAGELMRGVHLDELGVQFRYTFLSFVSERLFDVIVVLFLSTYFLIEHFNLAFGLLSVAMLLLPFITVPLLNVLFNLALSKSWLEVIEMLRDLWGVPVALKSQLFTLLAWTAQGLILYLMLINFDVKINIAMAVSIYCLSLLIGAVSLIPSGIGVTEVGMIWLLSQVGVDNDIAIIASLITRMLTLWPAMVIGLLCSFILKKLQSGFLPPQDSIY</sequence>
<evidence type="ECO:0000313" key="8">
    <source>
        <dbReference type="Proteomes" id="UP000235554"/>
    </source>
</evidence>
<keyword evidence="5 6" id="KW-0472">Membrane</keyword>
<dbReference type="PANTHER" id="PTHR39087">
    <property type="entry name" value="UPF0104 MEMBRANE PROTEIN MJ1595"/>
    <property type="match status" value="1"/>
</dbReference>
<dbReference type="GO" id="GO:0005886">
    <property type="term" value="C:plasma membrane"/>
    <property type="evidence" value="ECO:0007669"/>
    <property type="project" value="UniProtKB-SubCell"/>
</dbReference>
<dbReference type="Proteomes" id="UP000235554">
    <property type="component" value="Unassembled WGS sequence"/>
</dbReference>
<feature type="transmembrane region" description="Helical" evidence="6">
    <location>
        <begin position="152"/>
        <end position="177"/>
    </location>
</feature>
<dbReference type="Pfam" id="PF03706">
    <property type="entry name" value="LPG_synthase_TM"/>
    <property type="match status" value="1"/>
</dbReference>
<dbReference type="RefSeq" id="WP_102362508.1">
    <property type="nucleotide sequence ID" value="NZ_MCWT02000001.1"/>
</dbReference>
<keyword evidence="3 6" id="KW-0812">Transmembrane</keyword>
<evidence type="ECO:0008006" key="9">
    <source>
        <dbReference type="Google" id="ProtNLM"/>
    </source>
</evidence>
<dbReference type="InterPro" id="IPR022791">
    <property type="entry name" value="L-PG_synthase/AglD"/>
</dbReference>
<keyword evidence="4 6" id="KW-1133">Transmembrane helix</keyword>
<accession>A0A855IRM7</accession>
<comment type="caution">
    <text evidence="7">The sequence shown here is derived from an EMBL/GenBank/DDBJ whole genome shotgun (WGS) entry which is preliminary data.</text>
</comment>
<dbReference type="PANTHER" id="PTHR39087:SF2">
    <property type="entry name" value="UPF0104 MEMBRANE PROTEIN MJ1595"/>
    <property type="match status" value="1"/>
</dbReference>
<feature type="transmembrane region" description="Helical" evidence="6">
    <location>
        <begin position="122"/>
        <end position="145"/>
    </location>
</feature>
<name>A0A855IRM7_9VIBR</name>
<evidence type="ECO:0000256" key="4">
    <source>
        <dbReference type="ARBA" id="ARBA00022989"/>
    </source>
</evidence>
<dbReference type="AlphaFoldDB" id="A0A855IRM7"/>
<feature type="transmembrane region" description="Helical" evidence="6">
    <location>
        <begin position="227"/>
        <end position="252"/>
    </location>
</feature>
<organism evidence="7 8">
    <name type="scientific">Vibrio lentus</name>
    <dbReference type="NCBI Taxonomy" id="136468"/>
    <lineage>
        <taxon>Bacteria</taxon>
        <taxon>Pseudomonadati</taxon>
        <taxon>Pseudomonadota</taxon>
        <taxon>Gammaproteobacteria</taxon>
        <taxon>Vibrionales</taxon>
        <taxon>Vibrionaceae</taxon>
        <taxon>Vibrio</taxon>
    </lineage>
</organism>
<evidence type="ECO:0000256" key="3">
    <source>
        <dbReference type="ARBA" id="ARBA00022692"/>
    </source>
</evidence>
<feature type="transmembrane region" description="Helical" evidence="6">
    <location>
        <begin position="84"/>
        <end position="102"/>
    </location>
</feature>
<feature type="transmembrane region" description="Helical" evidence="6">
    <location>
        <begin position="197"/>
        <end position="220"/>
    </location>
</feature>
<reference evidence="8" key="1">
    <citation type="submission" date="2016-07" db="EMBL/GenBank/DDBJ databases">
        <title>Nontailed viruses are major unrecognized killers of bacteria in the ocean.</title>
        <authorList>
            <person name="Kauffman K."/>
            <person name="Hussain F."/>
            <person name="Yang J."/>
            <person name="Arevalo P."/>
            <person name="Brown J."/>
            <person name="Cutler M."/>
            <person name="Kelly L."/>
            <person name="Polz M.F."/>
        </authorList>
    </citation>
    <scope>NUCLEOTIDE SEQUENCE [LARGE SCALE GENOMIC DNA]</scope>
    <source>
        <strain evidence="8">10N.261.48.A1</strain>
    </source>
</reference>
<dbReference type="NCBIfam" id="TIGR00374">
    <property type="entry name" value="flippase-like domain"/>
    <property type="match status" value="1"/>
</dbReference>
<comment type="subcellular location">
    <subcellularLocation>
        <location evidence="1">Cell membrane</location>
        <topology evidence="1">Multi-pass membrane protein</topology>
    </subcellularLocation>
</comment>
<evidence type="ECO:0000256" key="1">
    <source>
        <dbReference type="ARBA" id="ARBA00004651"/>
    </source>
</evidence>
<evidence type="ECO:0000256" key="5">
    <source>
        <dbReference type="ARBA" id="ARBA00023136"/>
    </source>
</evidence>
<protein>
    <recommendedName>
        <fullName evidence="9">Flippase-like domain-containing protein</fullName>
    </recommendedName>
</protein>
<evidence type="ECO:0000256" key="2">
    <source>
        <dbReference type="ARBA" id="ARBA00022475"/>
    </source>
</evidence>
<gene>
    <name evidence="7" type="ORF">BCT50_07785</name>
</gene>
<dbReference type="EMBL" id="MCZJ01000013">
    <property type="protein sequence ID" value="PMM59323.1"/>
    <property type="molecule type" value="Genomic_DNA"/>
</dbReference>